<dbReference type="Proteomes" id="UP000142477">
    <property type="component" value="Segment"/>
</dbReference>
<dbReference type="RefSeq" id="YP_009177149.1">
    <property type="nucleotide sequence ID" value="NC_028238.1"/>
</dbReference>
<sequence length="899" mass="103048">MMLINNIVTLDQLESPDYLYKLLSTVLPSLCLDYKVDPRFIHGYVHGLDTIHMPALKAIVTKEDGIHQLDTIGINYLFSRTNELANYFPVILDGGNIKSAWIRKSDDLSNPIPCTLSFNDLPYFTKLVVKIRTTSFEGHARYFGGYVKYPGSPDILSPINLPNISFSNSYIHSLTYPHTIGGRYSSYKALLINGVMHKKDLVNLLNIRSLLSPISRNMFDTVYRIDYHANANNVTYNPNSNTVIDLANMRFKYLVMYLQHFTRYALGDIYIAGVQVVISMQMLASFVISAYYQKEIKYIDDNKLFNLQFSNQFSFRPINYNNYITYTAQQLNMRLLNLASVNFNYIINLLNIIAKNMTRPQNIPKNASLFWDGISYDEYKNLKFVDMMFLGSSCYLFALYNKNNITFCSMLTDVLRVGETPLRVCFLPRIIKNKTIPALIEEILDNINKITIRDFPRYDTNDVKHIGLSDSSFMLFFQLLRLMENKEPHVAIKETLMAYTGIKMDDNGPPYYITPESHRTFVFLLFRAMGFNIRVNRNIVSSHNYTSYTITPRVTKRYLISMLQKASCSPSEAEKLLSSAYDLVSFMIGVNSSSNRDSYRRMNKYFYGGYKEESKDEEPTLVQFISPVNILDRINIKGILSATTLNEILDTDVFLPENIHFKNNLVQLLQQEDSIDGKTIAHIMPLNMLDKLLLSKADGEFMAESAAGAKVSVSGLLDGLDESVPNENETNEVIDLITDALKDSTVKDSTCIATNILNSLIPISEKQMDGVKKMTCHGTLMFKELAMHIYFIERYFKGKISDDVKISILEKYRDFIDLSKSLYRDLIAIDQIKSVLSIIHRTGRTVDDTPITQEDIQRAYDIAKPKIRTLTNYYNEMTKTYFQNMKKIMNPDDSDAVGF</sequence>
<evidence type="ECO:0000313" key="4">
    <source>
        <dbReference type="EMBL" id="ALA62502.1"/>
    </source>
</evidence>
<dbReference type="OrthoDB" id="1276at10239"/>
<accession>A0A0M3ZPP0</accession>
<dbReference type="GO" id="GO:0005198">
    <property type="term" value="F:structural molecule activity"/>
    <property type="evidence" value="ECO:0007669"/>
    <property type="project" value="InterPro"/>
</dbReference>
<dbReference type="Pfam" id="PF03395">
    <property type="entry name" value="Pox_P4A"/>
    <property type="match status" value="1"/>
</dbReference>
<comment type="subcellular location">
    <subcellularLocation>
        <location evidence="1">Virion</location>
    </subcellularLocation>
</comment>
<proteinExistence type="predicted"/>
<name>A0A0M3ZPP0_9POXV</name>
<evidence type="ECO:0000313" key="5">
    <source>
        <dbReference type="Proteomes" id="UP000142477"/>
    </source>
</evidence>
<comment type="function">
    <text evidence="3">Core protein 4a is the most abundant virion protein. Major component of the virion core that undergoes proteolytic processing during the immature virion (IV) to mature virion (MV) transition.</text>
</comment>
<dbReference type="InterPro" id="IPR005058">
    <property type="entry name" value="Poxvirus_P4A"/>
</dbReference>
<dbReference type="GeneID" id="26122818"/>
<protein>
    <submittedName>
        <fullName evidence="4">Virion core protein P4a</fullName>
    </submittedName>
</protein>
<dbReference type="KEGG" id="vg:26122818"/>
<evidence type="ECO:0000256" key="1">
    <source>
        <dbReference type="ARBA" id="ARBA00004328"/>
    </source>
</evidence>
<evidence type="ECO:0000256" key="2">
    <source>
        <dbReference type="ARBA" id="ARBA00022844"/>
    </source>
</evidence>
<keyword evidence="5" id="KW-1185">Reference proteome</keyword>
<dbReference type="GO" id="GO:0044423">
    <property type="term" value="C:virion component"/>
    <property type="evidence" value="ECO:0007669"/>
    <property type="project" value="UniProtKB-KW"/>
</dbReference>
<reference evidence="4 5" key="1">
    <citation type="journal article" date="2015" name="Infect. Genet. Evol.">
        <title>Unique genomic organization of a novel Avipoxvirus detected in turkey (Meleagris gallopavo).</title>
        <authorList>
            <person name="Banyai K."/>
            <person name="Palya V."/>
            <person name="Denes B."/>
            <person name="Glavits R."/>
            <person name="Ivanics E."/>
            <person name="Horvath B."/>
            <person name="Farkas S.L."/>
            <person name="Marton S."/>
            <person name="Balint A."/>
            <person name="Gyuranecz M."/>
            <person name="Erdelyi K."/>
            <person name="Dan A."/>
        </authorList>
    </citation>
    <scope>NUCLEOTIDE SEQUENCE [LARGE SCALE GENOMIC DNA]</scope>
    <source>
        <strain evidence="4 5">TKPV-HU1124/2011</strain>
    </source>
</reference>
<dbReference type="EMBL" id="KP728110">
    <property type="protein sequence ID" value="ALA62502.1"/>
    <property type="molecule type" value="Genomic_DNA"/>
</dbReference>
<evidence type="ECO:0000256" key="3">
    <source>
        <dbReference type="ARBA" id="ARBA00025267"/>
    </source>
</evidence>
<keyword evidence="2" id="KW-0946">Virion</keyword>
<organism evidence="4 5">
    <name type="scientific">Turkeypox virus</name>
    <dbReference type="NCBI Taxonomy" id="336486"/>
    <lineage>
        <taxon>Viruses</taxon>
        <taxon>Varidnaviria</taxon>
        <taxon>Bamfordvirae</taxon>
        <taxon>Nucleocytoviricota</taxon>
        <taxon>Pokkesviricetes</taxon>
        <taxon>Chitovirales</taxon>
        <taxon>Poxviridae</taxon>
        <taxon>Chordopoxvirinae</taxon>
        <taxon>Avipoxvirus</taxon>
        <taxon>Avipoxvirus turkeypox</taxon>
    </lineage>
</organism>